<evidence type="ECO:0000256" key="1">
    <source>
        <dbReference type="SAM" id="SignalP"/>
    </source>
</evidence>
<sequence length="165" mass="18108">MFKIGLVAVALSLSFGVQAGDHVELVYSGLRFNIPTGFTVVGDIGDSQNMLIFRYGDEPGKQFLAFADMTDDQTVAYGCPSGTFFEAVFFEAAAAECDQTLIQAMQENFVIGRDVATWSQDTYSLAYSDHGNKAFLFVIGEDAKLLRIDSDFLDGESLKRIVEDI</sequence>
<accession>A0ABT7IET5</accession>
<dbReference type="RefSeq" id="WP_285391935.1">
    <property type="nucleotide sequence ID" value="NZ_JASSVS010000008.1"/>
</dbReference>
<dbReference type="Proteomes" id="UP001227964">
    <property type="component" value="Unassembled WGS sequence"/>
</dbReference>
<evidence type="ECO:0000313" key="2">
    <source>
        <dbReference type="EMBL" id="MDL0432679.1"/>
    </source>
</evidence>
<reference evidence="2 3" key="1">
    <citation type="submission" date="2023-06" db="EMBL/GenBank/DDBJ databases">
        <title>Marinobacter azerbaijanicus a moderately halophilic, isolated from Urmia Lake in Azerbaijan region of Iran.</title>
        <authorList>
            <person name="Sanchez-Porro C."/>
            <person name="Aghdam E.M."/>
            <person name="Saheb S.M."/>
            <person name="Tarhriz V."/>
            <person name="Kazemi E."/>
            <person name="Ammozegar M.A."/>
            <person name="Ventosa A."/>
            <person name="Hejazi M.S."/>
        </authorList>
    </citation>
    <scope>NUCLEOTIDE SEQUENCE [LARGE SCALE GENOMIC DNA]</scope>
    <source>
        <strain evidence="2 3">TBZ242</strain>
    </source>
</reference>
<keyword evidence="1" id="KW-0732">Signal</keyword>
<feature type="chain" id="PRO_5046941845" evidence="1">
    <location>
        <begin position="20"/>
        <end position="165"/>
    </location>
</feature>
<comment type="caution">
    <text evidence="2">The sequence shown here is derived from an EMBL/GenBank/DDBJ whole genome shotgun (WGS) entry which is preliminary data.</text>
</comment>
<proteinExistence type="predicted"/>
<protein>
    <submittedName>
        <fullName evidence="2">Uncharacterized protein</fullName>
    </submittedName>
</protein>
<name>A0ABT7IET5_9GAMM</name>
<dbReference type="EMBL" id="JASSVS010000008">
    <property type="protein sequence ID" value="MDL0432679.1"/>
    <property type="molecule type" value="Genomic_DNA"/>
</dbReference>
<feature type="signal peptide" evidence="1">
    <location>
        <begin position="1"/>
        <end position="19"/>
    </location>
</feature>
<evidence type="ECO:0000313" key="3">
    <source>
        <dbReference type="Proteomes" id="UP001227964"/>
    </source>
</evidence>
<gene>
    <name evidence="2" type="ORF">QPM17_16175</name>
</gene>
<organism evidence="2 3">
    <name type="scientific">Marinobacter azerbaijanicus</name>
    <dbReference type="NCBI Taxonomy" id="3050455"/>
    <lineage>
        <taxon>Bacteria</taxon>
        <taxon>Pseudomonadati</taxon>
        <taxon>Pseudomonadota</taxon>
        <taxon>Gammaproteobacteria</taxon>
        <taxon>Pseudomonadales</taxon>
        <taxon>Marinobacteraceae</taxon>
        <taxon>Marinobacter</taxon>
    </lineage>
</organism>
<keyword evidence="3" id="KW-1185">Reference proteome</keyword>